<keyword evidence="1" id="KW-0812">Transmembrane</keyword>
<proteinExistence type="predicted"/>
<evidence type="ECO:0000256" key="1">
    <source>
        <dbReference type="SAM" id="Phobius"/>
    </source>
</evidence>
<organism evidence="2">
    <name type="scientific">Anaerobacillus isosaccharinicus</name>
    <dbReference type="NCBI Taxonomy" id="1532552"/>
    <lineage>
        <taxon>Bacteria</taxon>
        <taxon>Bacillati</taxon>
        <taxon>Bacillota</taxon>
        <taxon>Bacilli</taxon>
        <taxon>Bacillales</taxon>
        <taxon>Bacillaceae</taxon>
        <taxon>Anaerobacillus</taxon>
    </lineage>
</organism>
<feature type="transmembrane region" description="Helical" evidence="1">
    <location>
        <begin position="63"/>
        <end position="90"/>
    </location>
</feature>
<dbReference type="EMBL" id="LQXD01000101">
    <property type="protein sequence ID" value="OIJ16407.1"/>
    <property type="molecule type" value="Genomic_DNA"/>
</dbReference>
<comment type="caution">
    <text evidence="2">The sequence shown here is derived from an EMBL/GenBank/DDBJ whole genome shotgun (WGS) entry which is preliminary data.</text>
</comment>
<keyword evidence="1" id="KW-1133">Transmembrane helix</keyword>
<accession>A0A1S2LXK2</accession>
<evidence type="ECO:0000313" key="2">
    <source>
        <dbReference type="EMBL" id="OIJ16407.1"/>
    </source>
</evidence>
<reference evidence="2" key="1">
    <citation type="submission" date="2016-10" db="EMBL/GenBank/DDBJ databases">
        <title>Draft genome sequences of four alkaliphilic bacteria belonging to the Anaerobacillus genus.</title>
        <authorList>
            <person name="Bassil N.M."/>
            <person name="Lloyd J.R."/>
        </authorList>
    </citation>
    <scope>NUCLEOTIDE SEQUENCE [LARGE SCALE GENOMIC DNA]</scope>
    <source>
        <strain evidence="2">NB2006</strain>
    </source>
</reference>
<name>A0A1S2LXK2_9BACI</name>
<sequence>MIFLGLLIFGLIQSKKYSFLAGVYSFLILFFLRLYSLVAPYTIRPLMENVYLSNSEPPFGMSVGEYVAFINLIPRTLELIAFSILIIGLYQRLKK</sequence>
<keyword evidence="1" id="KW-0472">Membrane</keyword>
<gene>
    <name evidence="2" type="ORF">AWH56_11270</name>
</gene>
<protein>
    <submittedName>
        <fullName evidence="2">Uncharacterized protein</fullName>
    </submittedName>
</protein>
<dbReference type="AlphaFoldDB" id="A0A1S2LXK2"/>
<feature type="transmembrane region" description="Helical" evidence="1">
    <location>
        <begin position="21"/>
        <end position="43"/>
    </location>
</feature>